<dbReference type="EnsemblMetazoa" id="CLYHEMT005738.1">
    <property type="protein sequence ID" value="CLYHEMP005738.1"/>
    <property type="gene ID" value="CLYHEMG005738"/>
</dbReference>
<reference evidence="3" key="1">
    <citation type="submission" date="2021-01" db="UniProtKB">
        <authorList>
            <consortium name="EnsemblMetazoa"/>
        </authorList>
    </citation>
    <scope>IDENTIFICATION</scope>
</reference>
<feature type="transmembrane region" description="Helical" evidence="1">
    <location>
        <begin position="198"/>
        <end position="219"/>
    </location>
</feature>
<organism evidence="3 4">
    <name type="scientific">Clytia hemisphaerica</name>
    <dbReference type="NCBI Taxonomy" id="252671"/>
    <lineage>
        <taxon>Eukaryota</taxon>
        <taxon>Metazoa</taxon>
        <taxon>Cnidaria</taxon>
        <taxon>Hydrozoa</taxon>
        <taxon>Hydroidolina</taxon>
        <taxon>Leptothecata</taxon>
        <taxon>Obeliida</taxon>
        <taxon>Clytiidae</taxon>
        <taxon>Clytia</taxon>
    </lineage>
</organism>
<dbReference type="CDD" id="cd09917">
    <property type="entry name" value="F-box_SF"/>
    <property type="match status" value="1"/>
</dbReference>
<accession>A0A7M5U3E5</accession>
<protein>
    <recommendedName>
        <fullName evidence="2">F-box domain-containing protein</fullName>
    </recommendedName>
</protein>
<evidence type="ECO:0000313" key="4">
    <source>
        <dbReference type="Proteomes" id="UP000594262"/>
    </source>
</evidence>
<dbReference type="PROSITE" id="PS50181">
    <property type="entry name" value="FBOX"/>
    <property type="match status" value="1"/>
</dbReference>
<proteinExistence type="predicted"/>
<evidence type="ECO:0000313" key="3">
    <source>
        <dbReference type="EnsemblMetazoa" id="CLYHEMP005738.1"/>
    </source>
</evidence>
<dbReference type="Pfam" id="PF00646">
    <property type="entry name" value="F-box"/>
    <property type="match status" value="1"/>
</dbReference>
<dbReference type="InterPro" id="IPR036047">
    <property type="entry name" value="F-box-like_dom_sf"/>
</dbReference>
<keyword evidence="1" id="KW-0812">Transmembrane</keyword>
<sequence length="220" mass="26230">MDLPNELWKLVISYLDLKSAQNIALTSKKMHQLSMMRLWSKPRYTKNTKDIAFLHKISNFPIRELHTSDFSCKWLEILGLVPQLRLLHVDNAFNYHFKPDKAYLRFLKIPVIVHTKALEIWENFEELLDILCSIKIQSLVIDHDSRYYQRENLQRYLTFEEFKLLSSKVCISEVHTDCIEWDSGNILDFIELLSTMRIAVSIYITTTIYLRLYILLNIWN</sequence>
<dbReference type="OrthoDB" id="3660227at2759"/>
<keyword evidence="1" id="KW-0472">Membrane</keyword>
<dbReference type="SUPFAM" id="SSF81383">
    <property type="entry name" value="F-box domain"/>
    <property type="match status" value="1"/>
</dbReference>
<evidence type="ECO:0000259" key="2">
    <source>
        <dbReference type="PROSITE" id="PS50181"/>
    </source>
</evidence>
<evidence type="ECO:0000256" key="1">
    <source>
        <dbReference type="SAM" id="Phobius"/>
    </source>
</evidence>
<keyword evidence="4" id="KW-1185">Reference proteome</keyword>
<name>A0A7M5U3E5_9CNID</name>
<feature type="domain" description="F-box" evidence="2">
    <location>
        <begin position="1"/>
        <end position="42"/>
    </location>
</feature>
<dbReference type="AlphaFoldDB" id="A0A7M5U3E5"/>
<dbReference type="Proteomes" id="UP000594262">
    <property type="component" value="Unplaced"/>
</dbReference>
<dbReference type="InterPro" id="IPR001810">
    <property type="entry name" value="F-box_dom"/>
</dbReference>
<keyword evidence="1" id="KW-1133">Transmembrane helix</keyword>